<comment type="caution">
    <text evidence="3">The sequence shown here is derived from an EMBL/GenBank/DDBJ whole genome shotgun (WGS) entry which is preliminary data.</text>
</comment>
<feature type="region of interest" description="Disordered" evidence="2">
    <location>
        <begin position="695"/>
        <end position="846"/>
    </location>
</feature>
<feature type="region of interest" description="Disordered" evidence="2">
    <location>
        <begin position="283"/>
        <end position="525"/>
    </location>
</feature>
<feature type="region of interest" description="Disordered" evidence="2">
    <location>
        <begin position="541"/>
        <end position="571"/>
    </location>
</feature>
<evidence type="ECO:0000313" key="4">
    <source>
        <dbReference type="Proteomes" id="UP000244722"/>
    </source>
</evidence>
<organism evidence="3 4">
    <name type="scientific">Tuber borchii</name>
    <name type="common">White truffle</name>
    <dbReference type="NCBI Taxonomy" id="42251"/>
    <lineage>
        <taxon>Eukaryota</taxon>
        <taxon>Fungi</taxon>
        <taxon>Dikarya</taxon>
        <taxon>Ascomycota</taxon>
        <taxon>Pezizomycotina</taxon>
        <taxon>Pezizomycetes</taxon>
        <taxon>Pezizales</taxon>
        <taxon>Tuberaceae</taxon>
        <taxon>Tuber</taxon>
    </lineage>
</organism>
<proteinExistence type="predicted"/>
<dbReference type="AlphaFoldDB" id="A0A2T6ZYS7"/>
<feature type="region of interest" description="Disordered" evidence="2">
    <location>
        <begin position="887"/>
        <end position="984"/>
    </location>
</feature>
<feature type="compositionally biased region" description="Basic and acidic residues" evidence="2">
    <location>
        <begin position="406"/>
        <end position="417"/>
    </location>
</feature>
<dbReference type="EMBL" id="NESQ01000060">
    <property type="protein sequence ID" value="PUU80626.1"/>
    <property type="molecule type" value="Genomic_DNA"/>
</dbReference>
<feature type="compositionally biased region" description="Low complexity" evidence="2">
    <location>
        <begin position="106"/>
        <end position="119"/>
    </location>
</feature>
<evidence type="ECO:0000256" key="1">
    <source>
        <dbReference type="SAM" id="Coils"/>
    </source>
</evidence>
<feature type="region of interest" description="Disordered" evidence="2">
    <location>
        <begin position="997"/>
        <end position="1057"/>
    </location>
</feature>
<evidence type="ECO:0000313" key="3">
    <source>
        <dbReference type="EMBL" id="PUU80626.1"/>
    </source>
</evidence>
<name>A0A2T6ZYS7_TUBBO</name>
<feature type="compositionally biased region" description="Polar residues" evidence="2">
    <location>
        <begin position="802"/>
        <end position="815"/>
    </location>
</feature>
<feature type="compositionally biased region" description="Low complexity" evidence="2">
    <location>
        <begin position="830"/>
        <end position="846"/>
    </location>
</feature>
<feature type="coiled-coil region" evidence="1">
    <location>
        <begin position="1115"/>
        <end position="1149"/>
    </location>
</feature>
<keyword evidence="4" id="KW-1185">Reference proteome</keyword>
<feature type="compositionally biased region" description="Acidic residues" evidence="2">
    <location>
        <begin position="1029"/>
        <end position="1057"/>
    </location>
</feature>
<feature type="region of interest" description="Disordered" evidence="2">
    <location>
        <begin position="78"/>
        <end position="270"/>
    </location>
</feature>
<protein>
    <submittedName>
        <fullName evidence="3">Uncharacterized protein</fullName>
    </submittedName>
</protein>
<accession>A0A2T6ZYS7</accession>
<feature type="compositionally biased region" description="Polar residues" evidence="2">
    <location>
        <begin position="1"/>
        <end position="11"/>
    </location>
</feature>
<dbReference type="OrthoDB" id="5374844at2759"/>
<dbReference type="STRING" id="42251.A0A2T6ZYS7"/>
<sequence length="1188" mass="129654">MPTPPSLQKQNTGRKRVTAKQPIAPARPTKAKKPVSRKAKNEGTTKNIKPVLQRKKPEPLPISDDIWELPLSSPVSQGIKAGGKVQKHSAGINQKAKHVPKPADIAEGGLAAKGKVVAGNRGRRKGRSYKSEARVVNSSAEESTPHLGSETVGPGAAHAPGEMGTGKPAPTPEPKALTKTIQTTQAPGVQPSLRRSLRERKPPKAVIIPSSSGESEGEELSEHAPGRAPARLLSPRKSQKSATTNKRALPEAYKTNAPIKKRKEAPIPEGVGARKGVRIVQLEDRQKGAGEPSVVGGETSAVAPEHVRSHRTTAMSSKRKAHKPTVTPKELVQGSHKRQRTSPPRTIGYDKRGEARAPTFSVSGSPEVVTPLPRMDGSFEARDSIGEGPDLDGWGAGSRDTLPPLNKKEYMDHKGGREGPTSDISSPTRPPGPSAHSPQTAQRALGGLDDPSKGASAHGRGSQKHRHSSPERFPKELLPPETVNNLARRPLSVDILGAPSPPGASTAPHGLRENPQRNAPTTSADIPKALKSHPILNLVDASTSTSDLNEDRIMSTSRSRTSSPPPLQITGERVSTMPKQMPGVTSPMMQLKDKVTCDRAVSADAVPMTAINEPQLPSAIEFPKANSPTGLIIHNPTYEEELSIPNDLAKFTTTQRLKNLVILSEGDEDIVVWDTKEKKGGLTPQRTETGHIEVVDENGSPSRPDAPKPPTRPKKISWEIPNKPKDTVLEPSQESETEENMFVKNSPSVLGGKRAPLGGPLSAEQAHNLARTRPKDGRPEPPRTSTGDGGSREYFKHKDRTNGNIDGSENQSTDQPEPLEKHREMARDVISISSTSPSPTLPLSLLPKEPHKIHQEPEPWEDSDDVEFMEPAIAKVLQILAKRGVSIPKSSPPVLHHSKPKVQLTRNGKRKLGDNNDFVQNVRAEVTNTEDGPFEDVALTKKRHSETHFSKMPQKQRSVKIQRPPCRGNPPDQRSTEEQFRRTSRVVPVKGEYIRRQEWIEDSDHDELDGDTEAGDSMGAYADGNGPDTDTDTYSDSESSESGGSEDEGEDGEEGDEDAHIIWRKSLPKHLKETLSALEQITRGLVKYLVCSEEFAIEMIEEFEAQGKNLIQALDDSHKQEYDEFLENLEEAKKAVAEKAEELDRVIRNGLDGVERKEEEWKNSQMAKKKQHQKLDNAIEKMLMDTNN</sequence>
<evidence type="ECO:0000256" key="2">
    <source>
        <dbReference type="SAM" id="MobiDB-lite"/>
    </source>
</evidence>
<dbReference type="Proteomes" id="UP000244722">
    <property type="component" value="Unassembled WGS sequence"/>
</dbReference>
<keyword evidence="1" id="KW-0175">Coiled coil</keyword>
<feature type="region of interest" description="Disordered" evidence="2">
    <location>
        <begin position="1"/>
        <end position="65"/>
    </location>
</feature>
<feature type="compositionally biased region" description="Basic residues" evidence="2">
    <location>
        <begin position="29"/>
        <end position="38"/>
    </location>
</feature>
<feature type="compositionally biased region" description="Basic and acidic residues" evidence="2">
    <location>
        <begin position="818"/>
        <end position="827"/>
    </location>
</feature>
<gene>
    <name evidence="3" type="ORF">B9Z19DRAFT_974255</name>
</gene>
<reference evidence="3 4" key="1">
    <citation type="submission" date="2017-04" db="EMBL/GenBank/DDBJ databases">
        <title>Draft genome sequence of Tuber borchii Vittad., a whitish edible truffle.</title>
        <authorList>
            <consortium name="DOE Joint Genome Institute"/>
            <person name="Murat C."/>
            <person name="Kuo A."/>
            <person name="Barry K.W."/>
            <person name="Clum A."/>
            <person name="Dockter R.B."/>
            <person name="Fauchery L."/>
            <person name="Iotti M."/>
            <person name="Kohler A."/>
            <person name="Labutti K."/>
            <person name="Lindquist E.A."/>
            <person name="Lipzen A."/>
            <person name="Ohm R.A."/>
            <person name="Wang M."/>
            <person name="Grigoriev I.V."/>
            <person name="Zambonelli A."/>
            <person name="Martin F.M."/>
        </authorList>
    </citation>
    <scope>NUCLEOTIDE SEQUENCE [LARGE SCALE GENOMIC DNA]</scope>
    <source>
        <strain evidence="3 4">Tbo3840</strain>
    </source>
</reference>
<feature type="compositionally biased region" description="Acidic residues" evidence="2">
    <location>
        <begin position="1000"/>
        <end position="1014"/>
    </location>
</feature>